<comment type="similarity">
    <text evidence="1 8">Belongs to the glyceraldehyde-3-phosphate dehydrogenase family.</text>
</comment>
<dbReference type="Proteomes" id="UP000010310">
    <property type="component" value="Unassembled WGS sequence"/>
</dbReference>
<dbReference type="PRINTS" id="PR00078">
    <property type="entry name" value="G3PDHDRGNASE"/>
</dbReference>
<dbReference type="EMBL" id="AMWX01000001">
    <property type="protein sequence ID" value="EKO37173.1"/>
    <property type="molecule type" value="Genomic_DNA"/>
</dbReference>
<dbReference type="Pfam" id="PF02800">
    <property type="entry name" value="Gp_dh_C"/>
    <property type="match status" value="1"/>
</dbReference>
<dbReference type="PATRIC" id="fig|1208365.4.peg.288"/>
<gene>
    <name evidence="10" type="primary">gap</name>
    <name evidence="10" type="ORF">B273_0288</name>
</gene>
<dbReference type="AlphaFoldDB" id="K6H3V9"/>
<dbReference type="SUPFAM" id="SSF51735">
    <property type="entry name" value="NAD(P)-binding Rossmann-fold domains"/>
    <property type="match status" value="1"/>
</dbReference>
<keyword evidence="11" id="KW-1185">Reference proteome</keyword>
<name>K6H3V9_9GAMM</name>
<feature type="binding site" evidence="6">
    <location>
        <position position="123"/>
    </location>
    <ligand>
        <name>NAD(+)</name>
        <dbReference type="ChEBI" id="CHEBI:57540"/>
    </ligand>
</feature>
<keyword evidence="3 10" id="KW-0560">Oxidoreductase</keyword>
<sequence length="358" mass="39093">MISIAINGFGRIGKNIARLLLQDPSLSSQINLVAINDLGSIESSAHLLMYDSVHGKTFNRIQHTEDTLIVDEHEIFYSSLKDPSALPWGKYNIDIVLECSGAFTSKDAAIEHINAGAKKVIVSAPVVNADKTVVFGVNQHELLQDDLVISNGSCTTNCLAPIAKVLNDSFGINSGIINTIHAYTNDQNLLDMSHDDLYRARATNSSIIPTKTGAAKAIGLVLPELSGKLTGIATRVPVQNVSMLDFTFTLDRSAELEEIKSLFEAAASSNLKNILTINTKPLVSIDFNQNSASAILDFNFINKIGNQFKLIAWYDNEWAFSARMLDLTLYLYQLSLVEISQINTASLFDGKPKISLSQ</sequence>
<dbReference type="FunFam" id="3.40.50.720:FF:000001">
    <property type="entry name" value="Glyceraldehyde-3-phosphate dehydrogenase"/>
    <property type="match status" value="1"/>
</dbReference>
<feature type="active site" description="Nucleophile" evidence="4">
    <location>
        <position position="154"/>
    </location>
</feature>
<protein>
    <submittedName>
        <fullName evidence="10">Glyceraldehyde-3-phosphate dehydrogenase, type I</fullName>
        <ecNumber evidence="10">1.2.1.-</ecNumber>
    </submittedName>
</protein>
<accession>K6H3V9</accession>
<evidence type="ECO:0000259" key="9">
    <source>
        <dbReference type="SMART" id="SM00846"/>
    </source>
</evidence>
<feature type="binding site" evidence="6">
    <location>
        <position position="316"/>
    </location>
    <ligand>
        <name>NAD(+)</name>
        <dbReference type="ChEBI" id="CHEBI:57540"/>
    </ligand>
</feature>
<dbReference type="EC" id="1.2.1.-" evidence="10"/>
<dbReference type="CDD" id="cd05214">
    <property type="entry name" value="GAPDH_I_N"/>
    <property type="match status" value="1"/>
</dbReference>
<feature type="binding site" evidence="6">
    <location>
        <begin position="11"/>
        <end position="12"/>
    </location>
    <ligand>
        <name>NAD(+)</name>
        <dbReference type="ChEBI" id="CHEBI:57540"/>
    </ligand>
</feature>
<feature type="binding site" evidence="5">
    <location>
        <begin position="212"/>
        <end position="213"/>
    </location>
    <ligand>
        <name>D-glyceraldehyde 3-phosphate</name>
        <dbReference type="ChEBI" id="CHEBI:59776"/>
    </ligand>
</feature>
<dbReference type="NCBIfam" id="TIGR01534">
    <property type="entry name" value="GAPDH-I"/>
    <property type="match status" value="1"/>
</dbReference>
<dbReference type="SMART" id="SM00846">
    <property type="entry name" value="Gp_dh_N"/>
    <property type="match status" value="1"/>
</dbReference>
<dbReference type="InterPro" id="IPR020831">
    <property type="entry name" value="GlycerAld/Erythrose_P_DH"/>
</dbReference>
<evidence type="ECO:0000313" key="10">
    <source>
        <dbReference type="EMBL" id="EKO37173.1"/>
    </source>
</evidence>
<dbReference type="STRING" id="1208365.B273_0288"/>
<dbReference type="InterPro" id="IPR020828">
    <property type="entry name" value="GlycerAld_3-P_DH_NAD(P)-bd"/>
</dbReference>
<dbReference type="InterPro" id="IPR006424">
    <property type="entry name" value="Glyceraldehyde-3-P_DH_1"/>
</dbReference>
<evidence type="ECO:0000256" key="8">
    <source>
        <dbReference type="RuleBase" id="RU000397"/>
    </source>
</evidence>
<reference evidence="10 11" key="1">
    <citation type="submission" date="2012-09" db="EMBL/GenBank/DDBJ databases">
        <authorList>
            <person name="Dupont C.L."/>
            <person name="Rusch D.B."/>
            <person name="Lombardo M.-J."/>
            <person name="Novotny M."/>
            <person name="Yee-Greenbaum J."/>
            <person name="Laskin R."/>
        </authorList>
    </citation>
    <scope>NUCLEOTIDE SEQUENCE [LARGE SCALE GENOMIC DNA]</scope>
    <source>
        <strain evidence="10">SAR86E</strain>
    </source>
</reference>
<evidence type="ECO:0000256" key="1">
    <source>
        <dbReference type="ARBA" id="ARBA00007406"/>
    </source>
</evidence>
<proteinExistence type="inferred from homology"/>
<dbReference type="GO" id="GO:0016620">
    <property type="term" value="F:oxidoreductase activity, acting on the aldehyde or oxo group of donors, NAD or NADP as acceptor"/>
    <property type="evidence" value="ECO:0007669"/>
    <property type="project" value="InterPro"/>
</dbReference>
<evidence type="ECO:0000256" key="2">
    <source>
        <dbReference type="ARBA" id="ARBA00011881"/>
    </source>
</evidence>
<dbReference type="GO" id="GO:0050661">
    <property type="term" value="F:NADP binding"/>
    <property type="evidence" value="ECO:0007669"/>
    <property type="project" value="InterPro"/>
</dbReference>
<feature type="binding site" evidence="6">
    <location>
        <position position="37"/>
    </location>
    <ligand>
        <name>NAD(+)</name>
        <dbReference type="ChEBI" id="CHEBI:57540"/>
    </ligand>
</feature>
<comment type="caution">
    <text evidence="10">The sequence shown here is derived from an EMBL/GenBank/DDBJ whole genome shotgun (WGS) entry which is preliminary data.</text>
</comment>
<feature type="domain" description="Glyceraldehyde 3-phosphate dehydrogenase NAD(P) binding" evidence="9">
    <location>
        <begin position="2"/>
        <end position="154"/>
    </location>
</feature>
<feature type="binding site" evidence="5">
    <location>
        <begin position="153"/>
        <end position="155"/>
    </location>
    <ligand>
        <name>D-glyceraldehyde 3-phosphate</name>
        <dbReference type="ChEBI" id="CHEBI:59776"/>
    </ligand>
</feature>
<dbReference type="InterPro" id="IPR036291">
    <property type="entry name" value="NAD(P)-bd_dom_sf"/>
</dbReference>
<dbReference type="PIRSF" id="PIRSF000149">
    <property type="entry name" value="GAP_DH"/>
    <property type="match status" value="1"/>
</dbReference>
<dbReference type="Gene3D" id="3.30.360.10">
    <property type="entry name" value="Dihydrodipicolinate Reductase, domain 2"/>
    <property type="match status" value="1"/>
</dbReference>
<evidence type="ECO:0000256" key="4">
    <source>
        <dbReference type="PIRSR" id="PIRSR000149-1"/>
    </source>
</evidence>
<dbReference type="Gene3D" id="3.40.50.720">
    <property type="entry name" value="NAD(P)-binding Rossmann-like Domain"/>
    <property type="match status" value="1"/>
</dbReference>
<dbReference type="SUPFAM" id="SSF55347">
    <property type="entry name" value="Glyceraldehyde-3-phosphate dehydrogenase-like, C-terminal domain"/>
    <property type="match status" value="1"/>
</dbReference>
<comment type="subunit">
    <text evidence="2">Homotetramer.</text>
</comment>
<dbReference type="FunFam" id="3.30.360.10:FF:000002">
    <property type="entry name" value="Glyceraldehyde-3-phosphate dehydrogenase"/>
    <property type="match status" value="1"/>
</dbReference>
<feature type="binding site" evidence="5">
    <location>
        <position position="235"/>
    </location>
    <ligand>
        <name>D-glyceraldehyde 3-phosphate</name>
        <dbReference type="ChEBI" id="CHEBI:59776"/>
    </ligand>
</feature>
<dbReference type="GO" id="GO:0006006">
    <property type="term" value="P:glucose metabolic process"/>
    <property type="evidence" value="ECO:0007669"/>
    <property type="project" value="InterPro"/>
</dbReference>
<keyword evidence="6" id="KW-0520">NAD</keyword>
<dbReference type="GO" id="GO:0051287">
    <property type="term" value="F:NAD binding"/>
    <property type="evidence" value="ECO:0007669"/>
    <property type="project" value="InterPro"/>
</dbReference>
<dbReference type="Pfam" id="PF00044">
    <property type="entry name" value="Gp_dh_N"/>
    <property type="match status" value="1"/>
</dbReference>
<organism evidence="10 11">
    <name type="scientific">SAR86 cluster bacterium SAR86E</name>
    <dbReference type="NCBI Taxonomy" id="1208365"/>
    <lineage>
        <taxon>Bacteria</taxon>
        <taxon>Pseudomonadati</taxon>
        <taxon>Pseudomonadota</taxon>
        <taxon>Gammaproteobacteria</taxon>
        <taxon>SAR86 cluster</taxon>
    </lineage>
</organism>
<feature type="site" description="Activates thiol group during catalysis" evidence="7">
    <location>
        <position position="181"/>
    </location>
</feature>
<evidence type="ECO:0000313" key="11">
    <source>
        <dbReference type="Proteomes" id="UP000010310"/>
    </source>
</evidence>
<evidence type="ECO:0000256" key="6">
    <source>
        <dbReference type="PIRSR" id="PIRSR000149-3"/>
    </source>
</evidence>
<dbReference type="InterPro" id="IPR020829">
    <property type="entry name" value="GlycerAld_3-P_DH_cat"/>
</dbReference>
<keyword evidence="6" id="KW-0547">Nucleotide-binding</keyword>
<evidence type="ECO:0000256" key="3">
    <source>
        <dbReference type="ARBA" id="ARBA00023002"/>
    </source>
</evidence>
<dbReference type="PANTHER" id="PTHR43148">
    <property type="entry name" value="GLYCERALDEHYDE-3-PHOSPHATE DEHYDROGENASE 2"/>
    <property type="match status" value="1"/>
</dbReference>
<evidence type="ECO:0000256" key="7">
    <source>
        <dbReference type="PIRSR" id="PIRSR000149-4"/>
    </source>
</evidence>
<evidence type="ECO:0000256" key="5">
    <source>
        <dbReference type="PIRSR" id="PIRSR000149-2"/>
    </source>
</evidence>
<dbReference type="CDD" id="cd18126">
    <property type="entry name" value="GAPDH_I_C"/>
    <property type="match status" value="1"/>
</dbReference>
<feature type="binding site" evidence="5">
    <location>
        <position position="184"/>
    </location>
    <ligand>
        <name>D-glyceraldehyde 3-phosphate</name>
        <dbReference type="ChEBI" id="CHEBI:59776"/>
    </ligand>
</feature>